<accession>A0A5S4V1F7</accession>
<evidence type="ECO:0000313" key="3">
    <source>
        <dbReference type="Proteomes" id="UP000325243"/>
    </source>
</evidence>
<comment type="caution">
    <text evidence="2">The sequence shown here is derived from an EMBL/GenBank/DDBJ whole genome shotgun (WGS) entry which is preliminary data.</text>
</comment>
<feature type="signal peptide" evidence="1">
    <location>
        <begin position="1"/>
        <end position="21"/>
    </location>
</feature>
<organism evidence="2 3">
    <name type="scientific">Agromyces mariniharenae</name>
    <dbReference type="NCBI Taxonomy" id="2604423"/>
    <lineage>
        <taxon>Bacteria</taxon>
        <taxon>Bacillati</taxon>
        <taxon>Actinomycetota</taxon>
        <taxon>Actinomycetes</taxon>
        <taxon>Micrococcales</taxon>
        <taxon>Microbacteriaceae</taxon>
        <taxon>Agromyces</taxon>
    </lineage>
</organism>
<protein>
    <submittedName>
        <fullName evidence="2">Uncharacterized protein</fullName>
    </submittedName>
</protein>
<reference evidence="2 3" key="1">
    <citation type="submission" date="2019-08" db="EMBL/GenBank/DDBJ databases">
        <authorList>
            <person name="Hu J."/>
        </authorList>
    </citation>
    <scope>NUCLEOTIDE SEQUENCE [LARGE SCALE GENOMIC DNA]</scope>
    <source>
        <strain evidence="2 3">NEAU-184</strain>
    </source>
</reference>
<keyword evidence="3" id="KW-1185">Reference proteome</keyword>
<dbReference type="AlphaFoldDB" id="A0A5S4V1F7"/>
<evidence type="ECO:0000313" key="2">
    <source>
        <dbReference type="EMBL" id="TYL52782.1"/>
    </source>
</evidence>
<feature type="chain" id="PRO_5024312186" evidence="1">
    <location>
        <begin position="22"/>
        <end position="93"/>
    </location>
</feature>
<sequence>MHVRTLAIAGALALTATFATAAPAVAAPADGTNCWGVVSSQAARSDGGLGAHSSAQDEPRLGLGNVARLFGVDGLGGLGSLLASIDGNDATHC</sequence>
<gene>
    <name evidence="2" type="ORF">FYC51_03300</name>
</gene>
<dbReference type="RefSeq" id="WP_148732244.1">
    <property type="nucleotide sequence ID" value="NZ_VSSB01000001.1"/>
</dbReference>
<evidence type="ECO:0000256" key="1">
    <source>
        <dbReference type="SAM" id="SignalP"/>
    </source>
</evidence>
<dbReference type="Proteomes" id="UP000325243">
    <property type="component" value="Unassembled WGS sequence"/>
</dbReference>
<keyword evidence="1" id="KW-0732">Signal</keyword>
<name>A0A5S4V1F7_9MICO</name>
<dbReference type="EMBL" id="VSSB01000001">
    <property type="protein sequence ID" value="TYL52782.1"/>
    <property type="molecule type" value="Genomic_DNA"/>
</dbReference>
<proteinExistence type="predicted"/>